<dbReference type="AlphaFoldDB" id="A0A8H3A5S0"/>
<evidence type="ECO:0000256" key="2">
    <source>
        <dbReference type="SAM" id="Phobius"/>
    </source>
</evidence>
<dbReference type="EMBL" id="CAJMWX010000258">
    <property type="protein sequence ID" value="CAE6410393.1"/>
    <property type="molecule type" value="Genomic_DNA"/>
</dbReference>
<dbReference type="PANTHER" id="PTHR42101">
    <property type="entry name" value="CHROMOSOME 16, WHOLE GENOME SHOTGUN SEQUENCE"/>
    <property type="match status" value="1"/>
</dbReference>
<name>A0A8H3A5S0_9AGAM</name>
<feature type="region of interest" description="Disordered" evidence="1">
    <location>
        <begin position="1"/>
        <end position="35"/>
    </location>
</feature>
<feature type="transmembrane region" description="Helical" evidence="2">
    <location>
        <begin position="141"/>
        <end position="161"/>
    </location>
</feature>
<protein>
    <submittedName>
        <fullName evidence="3">Uncharacterized protein</fullName>
    </submittedName>
</protein>
<feature type="transmembrane region" description="Helical" evidence="2">
    <location>
        <begin position="278"/>
        <end position="295"/>
    </location>
</feature>
<reference evidence="3" key="1">
    <citation type="submission" date="2021-01" db="EMBL/GenBank/DDBJ databases">
        <authorList>
            <person name="Kaushik A."/>
        </authorList>
    </citation>
    <scope>NUCLEOTIDE SEQUENCE</scope>
    <source>
        <strain evidence="3">AG4-R118</strain>
    </source>
</reference>
<dbReference type="Pfam" id="PF06772">
    <property type="entry name" value="LtrA"/>
    <property type="match status" value="1"/>
</dbReference>
<accession>A0A8H3A5S0</accession>
<feature type="transmembrane region" description="Helical" evidence="2">
    <location>
        <begin position="601"/>
        <end position="618"/>
    </location>
</feature>
<feature type="region of interest" description="Disordered" evidence="1">
    <location>
        <begin position="52"/>
        <end position="90"/>
    </location>
</feature>
<keyword evidence="2" id="KW-1133">Transmembrane helix</keyword>
<dbReference type="PANTHER" id="PTHR42101:SF1">
    <property type="entry name" value="LOW TEMPERATURE REQUIREMENT A"/>
    <property type="match status" value="1"/>
</dbReference>
<evidence type="ECO:0000313" key="3">
    <source>
        <dbReference type="EMBL" id="CAE6410393.1"/>
    </source>
</evidence>
<feature type="transmembrane region" description="Helical" evidence="2">
    <location>
        <begin position="106"/>
        <end position="126"/>
    </location>
</feature>
<feature type="transmembrane region" description="Helical" evidence="2">
    <location>
        <begin position="426"/>
        <end position="443"/>
    </location>
</feature>
<organism evidence="3 4">
    <name type="scientific">Rhizoctonia solani</name>
    <dbReference type="NCBI Taxonomy" id="456999"/>
    <lineage>
        <taxon>Eukaryota</taxon>
        <taxon>Fungi</taxon>
        <taxon>Dikarya</taxon>
        <taxon>Basidiomycota</taxon>
        <taxon>Agaricomycotina</taxon>
        <taxon>Agaricomycetes</taxon>
        <taxon>Cantharellales</taxon>
        <taxon>Ceratobasidiaceae</taxon>
        <taxon>Rhizoctonia</taxon>
    </lineage>
</organism>
<dbReference type="Proteomes" id="UP000663888">
    <property type="component" value="Unassembled WGS sequence"/>
</dbReference>
<feature type="transmembrane region" description="Helical" evidence="2">
    <location>
        <begin position="243"/>
        <end position="266"/>
    </location>
</feature>
<feature type="transmembrane region" description="Helical" evidence="2">
    <location>
        <begin position="672"/>
        <end position="695"/>
    </location>
</feature>
<gene>
    <name evidence="3" type="ORF">RDB_LOCUS11188</name>
</gene>
<feature type="transmembrane region" description="Helical" evidence="2">
    <location>
        <begin position="387"/>
        <end position="406"/>
    </location>
</feature>
<feature type="transmembrane region" description="Helical" evidence="2">
    <location>
        <begin position="630"/>
        <end position="651"/>
    </location>
</feature>
<evidence type="ECO:0000256" key="1">
    <source>
        <dbReference type="SAM" id="MobiDB-lite"/>
    </source>
</evidence>
<comment type="caution">
    <text evidence="3">The sequence shown here is derived from an EMBL/GenBank/DDBJ whole genome shotgun (WGS) entry which is preliminary data.</text>
</comment>
<sequence>MSIQPSEALVVESNSDGKWFSGIRDDVHSDDDDDGLTEQRLKQWRPFLQSPFNDSDAGVTPQTLVSNVGGDDEKDLEKPGMSRADTSLSQQNSVSNPVQVVYAGPAWVHLDTISYLVFFLVVWWLWASQTLYNIHFYTNDWVHLLSIFVQLIIFGVLAATARGYNVGAYIVRSDEPDTLDARTINDIYEPEYYVKDRKAFYSLDAIGFSLAASRTIQWLQHVFVLVQAWFTARKLKRHIPWKLYILPFGLLISIGLFWTAAVFTHFKGRTVSGAWLKFILWAVGLLVELLLHLLMENCKWEVDSFRCLKESITSHDVPPQLELLRAPSQSPQPSPVQRNQAWPVHLSGVNLRERLEAITTIILGEGLNTIAGALGAGISAPGLGSAVVVNIFCAALIVYLLAYFYFEGPTGDRNLKGSNRRQMEWMLSHFPFLLSIILLLLGIKNQFLLTSYLSTGERTFRKLGETMDGQRLALDDPTSELNMPMKNFLLKRGLKWAEEFQALNASVTQSGTIPLGDVSDEQYEEDFGIWSMRISLKVMVNLYKAFMGEDSEIKPELEAWIQMYYDDDDYPLLDVVGELEQASEFNYPRIISGLLENNLQISRYIIGLAGVIFLSLGLMNRLHSKPRDRFQWGIILSRLSMGFILLLLLNLNCGEIQSLWIREGQEKQQAGVFRWVWAWMVVPTIAIAFAVEFVIEWTLIRCAGMATARKRGDFSGPLWREFFGIRMPFKLNWFGRAK</sequence>
<keyword evidence="2" id="KW-0812">Transmembrane</keyword>
<dbReference type="InterPro" id="IPR010640">
    <property type="entry name" value="Low_temperature_requirement_A"/>
</dbReference>
<proteinExistence type="predicted"/>
<evidence type="ECO:0000313" key="4">
    <source>
        <dbReference type="Proteomes" id="UP000663888"/>
    </source>
</evidence>
<keyword evidence="2" id="KW-0472">Membrane</keyword>